<organism evidence="1 2">
    <name type="scientific">Paenibacillus typhae</name>
    <dbReference type="NCBI Taxonomy" id="1174501"/>
    <lineage>
        <taxon>Bacteria</taxon>
        <taxon>Bacillati</taxon>
        <taxon>Bacillota</taxon>
        <taxon>Bacilli</taxon>
        <taxon>Bacillales</taxon>
        <taxon>Paenibacillaceae</taxon>
        <taxon>Paenibacillus</taxon>
    </lineage>
</organism>
<evidence type="ECO:0000313" key="2">
    <source>
        <dbReference type="Proteomes" id="UP000199050"/>
    </source>
</evidence>
<proteinExistence type="predicted"/>
<reference evidence="2" key="1">
    <citation type="submission" date="2016-10" db="EMBL/GenBank/DDBJ databases">
        <authorList>
            <person name="Varghese N."/>
            <person name="Submissions S."/>
        </authorList>
    </citation>
    <scope>NUCLEOTIDE SEQUENCE [LARGE SCALE GENOMIC DNA]</scope>
    <source>
        <strain evidence="2">CGMCC 1.11012</strain>
    </source>
</reference>
<dbReference type="OrthoDB" id="2610059at2"/>
<dbReference type="Proteomes" id="UP000199050">
    <property type="component" value="Unassembled WGS sequence"/>
</dbReference>
<dbReference type="EMBL" id="FNDX01000064">
    <property type="protein sequence ID" value="SDK98344.1"/>
    <property type="molecule type" value="Genomic_DNA"/>
</dbReference>
<evidence type="ECO:0000313" key="1">
    <source>
        <dbReference type="EMBL" id="SDK98344.1"/>
    </source>
</evidence>
<accession>A0A1G9GC75</accession>
<protein>
    <submittedName>
        <fullName evidence="1">Uncharacterized protein</fullName>
    </submittedName>
</protein>
<dbReference type="STRING" id="1174501.SAMN05216192_1645"/>
<name>A0A1G9GC75_9BACL</name>
<sequence length="110" mass="12010">MRKVFLILLCISLITGCSKEHSSSYPSSVAINNNMYGLSNTTLKIQDIGEEIGPIEKITHPMPTKNGESNEVPVGSTLYMINGVNMDEAIAVKVDEEYYKATKNGPLSSK</sequence>
<keyword evidence="2" id="KW-1185">Reference proteome</keyword>
<gene>
    <name evidence="1" type="ORF">SAMN05216192_1645</name>
</gene>
<dbReference type="AlphaFoldDB" id="A0A1G9GC75"/>
<dbReference type="RefSeq" id="WP_139172130.1">
    <property type="nucleotide sequence ID" value="NZ_CBCSKY010000067.1"/>
</dbReference>
<dbReference type="PROSITE" id="PS51257">
    <property type="entry name" value="PROKAR_LIPOPROTEIN"/>
    <property type="match status" value="1"/>
</dbReference>